<accession>A0A0S2LT26</accession>
<dbReference type="EMBL" id="KT164637">
    <property type="protein sequence ID" value="ALO64597.1"/>
    <property type="molecule type" value="Genomic_DNA"/>
</dbReference>
<organism evidence="2">
    <name type="scientific">Lasioglossum minutissimum</name>
    <dbReference type="NCBI Taxonomy" id="1039846"/>
    <lineage>
        <taxon>Eukaryota</taxon>
        <taxon>Metazoa</taxon>
        <taxon>Ecdysozoa</taxon>
        <taxon>Arthropoda</taxon>
        <taxon>Hexapoda</taxon>
        <taxon>Insecta</taxon>
        <taxon>Pterygota</taxon>
        <taxon>Neoptera</taxon>
        <taxon>Endopterygota</taxon>
        <taxon>Hymenoptera</taxon>
        <taxon>Apocrita</taxon>
        <taxon>Aculeata</taxon>
        <taxon>Apoidea</taxon>
        <taxon>Anthophila</taxon>
        <taxon>Halictidae</taxon>
        <taxon>Halictinae</taxon>
        <taxon>Halictini</taxon>
        <taxon>Lasioglossum</taxon>
        <taxon>Dialictus</taxon>
    </lineage>
</organism>
<evidence type="ECO:0000256" key="1">
    <source>
        <dbReference type="SAM" id="Phobius"/>
    </source>
</evidence>
<evidence type="ECO:0000313" key="2">
    <source>
        <dbReference type="EMBL" id="ALO64597.1"/>
    </source>
</evidence>
<keyword evidence="1" id="KW-0472">Membrane</keyword>
<proteinExistence type="predicted"/>
<keyword evidence="1" id="KW-0812">Transmembrane</keyword>
<gene>
    <name evidence="2" type="primary">ND6</name>
</gene>
<name>A0A0S2LT26_9HYME</name>
<protein>
    <submittedName>
        <fullName evidence="2">NADH dehydrogenase subunit 6</fullName>
    </submittedName>
</protein>
<feature type="transmembrane region" description="Helical" evidence="1">
    <location>
        <begin position="29"/>
        <end position="47"/>
    </location>
</feature>
<reference evidence="2" key="1">
    <citation type="submission" date="2015-06" db="EMBL/GenBank/DDBJ databases">
        <title>High-throughput detection of wild bee species with mitogenome skimming and resequencing (mt-S/R).</title>
        <authorList>
            <person name="Tang M."/>
            <person name="Hardman C."/>
            <person name="Ji Y."/>
            <person name="Meng G."/>
            <person name="Liu S."/>
            <person name="Tan M."/>
            <person name="Yang S."/>
            <person name="Yang C."/>
            <person name="Moss E."/>
            <person name="Nevard T."/>
            <person name="Potts S.G."/>
            <person name="Zhou X."/>
            <person name="Yu D.W."/>
        </authorList>
    </citation>
    <scope>NUCLEOTIDE SEQUENCE</scope>
</reference>
<dbReference type="AlphaFoldDB" id="A0A0S2LT26"/>
<feature type="transmembrane region" description="Helical" evidence="1">
    <location>
        <begin position="6"/>
        <end position="22"/>
    </location>
</feature>
<geneLocation type="mitochondrion" evidence="2"/>
<feature type="transmembrane region" description="Helical" evidence="1">
    <location>
        <begin position="126"/>
        <end position="151"/>
    </location>
</feature>
<keyword evidence="2" id="KW-0496">Mitochondrion</keyword>
<sequence length="162" mass="19711">MLKFLFLLIMTIITIIIFNKNISPLNLMMTLLMFTLIILIMNYLIIQKTIYCLMIFISMISGNMIMFLYFTSLINNYYNKLFKSNMNYLLIIMTIMMMMPIMYYIMPTFNIKFTQTPMTIYKIYTYPLYFITFTLILYLLLTLFFSMKICLFKYKPLRKIYN</sequence>
<keyword evidence="1" id="KW-1133">Transmembrane helix</keyword>
<feature type="transmembrane region" description="Helical" evidence="1">
    <location>
        <begin position="86"/>
        <end position="106"/>
    </location>
</feature>
<feature type="transmembrane region" description="Helical" evidence="1">
    <location>
        <begin position="53"/>
        <end position="74"/>
    </location>
</feature>